<gene>
    <name evidence="4" type="primary">thiE</name>
    <name evidence="4" type="ORF">SAMEA4412677_00296</name>
</gene>
<dbReference type="PANTHER" id="PTHR20857:SF15">
    <property type="entry name" value="THIAMINE-PHOSPHATE SYNTHASE"/>
    <property type="match status" value="1"/>
</dbReference>
<sequence>MKSVYLIADISQNPDHLQESLKSVLPYSEIFAVQLWGNLYDKKFIEEISDLCRHHKVPVLINQNWRLAEELNLSGVHFDEQPVDFGEFRSVRSQMMLGFTTGNDLEKIRQAEELGADYISFCSLFPSVTANSCEFVNFETITESRQMFSGQIFLAGGINPANISKLKEVPYDGIAVASGILGAQHPEEALKQYLTLLNS</sequence>
<dbReference type="EC" id="2.5.1.3" evidence="4"/>
<dbReference type="KEGG" id="ctak:4412677_00296"/>
<dbReference type="EMBL" id="LT906465">
    <property type="protein sequence ID" value="SNV34332.1"/>
    <property type="molecule type" value="Genomic_DNA"/>
</dbReference>
<dbReference type="InterPro" id="IPR022998">
    <property type="entry name" value="ThiamineP_synth_TenI"/>
</dbReference>
<feature type="domain" description="Thiamine phosphate synthase/TenI" evidence="3">
    <location>
        <begin position="4"/>
        <end position="180"/>
    </location>
</feature>
<evidence type="ECO:0000256" key="2">
    <source>
        <dbReference type="ARBA" id="ARBA00022977"/>
    </source>
</evidence>
<dbReference type="PANTHER" id="PTHR20857">
    <property type="entry name" value="THIAMINE-PHOSPHATE PYROPHOSPHORYLASE"/>
    <property type="match status" value="1"/>
</dbReference>
<dbReference type="Gene3D" id="3.20.20.70">
    <property type="entry name" value="Aldolase class I"/>
    <property type="match status" value="1"/>
</dbReference>
<evidence type="ECO:0000256" key="1">
    <source>
        <dbReference type="ARBA" id="ARBA00004948"/>
    </source>
</evidence>
<evidence type="ECO:0000313" key="5">
    <source>
        <dbReference type="Proteomes" id="UP000215196"/>
    </source>
</evidence>
<comment type="pathway">
    <text evidence="1">Cofactor biosynthesis; thiamine diphosphate biosynthesis.</text>
</comment>
<organism evidence="4 5">
    <name type="scientific">Chryseobacterium taklimakanense</name>
    <dbReference type="NCBI Taxonomy" id="536441"/>
    <lineage>
        <taxon>Bacteria</taxon>
        <taxon>Pseudomonadati</taxon>
        <taxon>Bacteroidota</taxon>
        <taxon>Flavobacteriia</taxon>
        <taxon>Flavobacteriales</taxon>
        <taxon>Weeksellaceae</taxon>
        <taxon>Chryseobacterium group</taxon>
        <taxon>Chryseobacterium</taxon>
    </lineage>
</organism>
<keyword evidence="5" id="KW-1185">Reference proteome</keyword>
<dbReference type="InterPro" id="IPR036206">
    <property type="entry name" value="ThiamineP_synth_sf"/>
</dbReference>
<keyword evidence="2" id="KW-0784">Thiamine biosynthesis</keyword>
<dbReference type="GO" id="GO:0009228">
    <property type="term" value="P:thiamine biosynthetic process"/>
    <property type="evidence" value="ECO:0007669"/>
    <property type="project" value="UniProtKB-KW"/>
</dbReference>
<proteinExistence type="predicted"/>
<dbReference type="Proteomes" id="UP000215196">
    <property type="component" value="Chromosome 1"/>
</dbReference>
<keyword evidence="4" id="KW-0808">Transferase</keyword>
<dbReference type="InterPro" id="IPR013785">
    <property type="entry name" value="Aldolase_TIM"/>
</dbReference>
<evidence type="ECO:0000259" key="3">
    <source>
        <dbReference type="Pfam" id="PF02581"/>
    </source>
</evidence>
<name>A0A239WIS8_9FLAO</name>
<dbReference type="CDD" id="cd00564">
    <property type="entry name" value="TMP_TenI"/>
    <property type="match status" value="1"/>
</dbReference>
<dbReference type="SUPFAM" id="SSF51391">
    <property type="entry name" value="Thiamin phosphate synthase"/>
    <property type="match status" value="1"/>
</dbReference>
<protein>
    <submittedName>
        <fullName evidence="4">Thiamine-phosphate synthase</fullName>
        <ecNumber evidence="4">2.5.1.3</ecNumber>
    </submittedName>
</protein>
<evidence type="ECO:0000313" key="4">
    <source>
        <dbReference type="EMBL" id="SNV34332.1"/>
    </source>
</evidence>
<reference evidence="4 5" key="1">
    <citation type="submission" date="2017-06" db="EMBL/GenBank/DDBJ databases">
        <authorList>
            <consortium name="Pathogen Informatics"/>
        </authorList>
    </citation>
    <scope>NUCLEOTIDE SEQUENCE [LARGE SCALE GENOMIC DNA]</scope>
    <source>
        <strain evidence="4 5">NCTC13490</strain>
    </source>
</reference>
<dbReference type="Pfam" id="PF02581">
    <property type="entry name" value="TMP-TENI"/>
    <property type="match status" value="1"/>
</dbReference>
<dbReference type="GO" id="GO:0005737">
    <property type="term" value="C:cytoplasm"/>
    <property type="evidence" value="ECO:0007669"/>
    <property type="project" value="TreeGrafter"/>
</dbReference>
<dbReference type="GO" id="GO:0004789">
    <property type="term" value="F:thiamine-phosphate diphosphorylase activity"/>
    <property type="evidence" value="ECO:0007669"/>
    <property type="project" value="UniProtKB-EC"/>
</dbReference>
<dbReference type="RefSeq" id="WP_095069705.1">
    <property type="nucleotide sequence ID" value="NZ_LT906465.1"/>
</dbReference>
<accession>A0A239WIS8</accession>
<dbReference type="AlphaFoldDB" id="A0A239WIS8"/>